<evidence type="ECO:0000313" key="2">
    <source>
        <dbReference type="Proteomes" id="UP000305401"/>
    </source>
</evidence>
<accession>A0AC61S887</accession>
<proteinExistence type="predicted"/>
<dbReference type="Proteomes" id="UP000305401">
    <property type="component" value="Unassembled WGS sequence"/>
</dbReference>
<organism evidence="1 2">
    <name type="scientific">Muribaculum caecicola</name>
    <dbReference type="NCBI Taxonomy" id="3038144"/>
    <lineage>
        <taxon>Bacteria</taxon>
        <taxon>Pseudomonadati</taxon>
        <taxon>Bacteroidota</taxon>
        <taxon>Bacteroidia</taxon>
        <taxon>Bacteroidales</taxon>
        <taxon>Muribaculaceae</taxon>
        <taxon>Muribaculum</taxon>
    </lineage>
</organism>
<evidence type="ECO:0000313" key="1">
    <source>
        <dbReference type="EMBL" id="THG55085.1"/>
    </source>
</evidence>
<gene>
    <name evidence="1" type="ORF">E5990_01090</name>
</gene>
<comment type="caution">
    <text evidence="1">The sequence shown here is derived from an EMBL/GenBank/DDBJ whole genome shotgun (WGS) entry which is preliminary data.</text>
</comment>
<reference evidence="1" key="1">
    <citation type="submission" date="2019-04" db="EMBL/GenBank/DDBJ databases">
        <title>Microbes associate with the intestines of laboratory mice.</title>
        <authorList>
            <person name="Navarre W."/>
            <person name="Wong E."/>
            <person name="Huang K.C."/>
            <person name="Tropini C."/>
            <person name="Ng K."/>
            <person name="Yu B."/>
        </authorList>
    </citation>
    <scope>NUCLEOTIDE SEQUENCE</scope>
    <source>
        <strain evidence="1">NM86_A22</strain>
    </source>
</reference>
<name>A0AC61S887_9BACT</name>
<keyword evidence="2" id="KW-1185">Reference proteome</keyword>
<protein>
    <submittedName>
        <fullName evidence="1">Uncharacterized protein</fullName>
    </submittedName>
</protein>
<dbReference type="EMBL" id="SSTG01000005">
    <property type="protein sequence ID" value="THG55085.1"/>
    <property type="molecule type" value="Genomic_DNA"/>
</dbReference>
<sequence>MDETKNYHFFLAIPRSGLLGREHQIIMRVIKNTLGIKPYDLMKNIFVFTVRDTDTQSAREKVLDAMRKAGKEAGVSNFRYIMTQSTCMVNDDIIICNEISTPPQWDSTINEYGRF</sequence>